<dbReference type="Proteomes" id="UP001339167">
    <property type="component" value="Unassembled WGS sequence"/>
</dbReference>
<dbReference type="RefSeq" id="WP_330087534.1">
    <property type="nucleotide sequence ID" value="NZ_JAUGZK010000004.1"/>
</dbReference>
<gene>
    <name evidence="1" type="ORF">QWF21_08105</name>
</gene>
<proteinExistence type="predicted"/>
<protein>
    <submittedName>
        <fullName evidence="1">Uncharacterized protein</fullName>
    </submittedName>
</protein>
<keyword evidence="2" id="KW-1185">Reference proteome</keyword>
<accession>A0ABU7JEU5</accession>
<comment type="caution">
    <text evidence="1">The sequence shown here is derived from an EMBL/GenBank/DDBJ whole genome shotgun (WGS) entry which is preliminary data.</text>
</comment>
<evidence type="ECO:0000313" key="1">
    <source>
        <dbReference type="EMBL" id="MEE2024208.1"/>
    </source>
</evidence>
<name>A0ABU7JEU5_9GAMM</name>
<sequence>MKLTLKKTRLVNLSQEDKGLPQELTAQVGAGGGARYLSNGCTYNCITRRCERLQQFTVDEDPEAPFTEMP</sequence>
<dbReference type="EMBL" id="JAUGZK010000004">
    <property type="protein sequence ID" value="MEE2024208.1"/>
    <property type="molecule type" value="Genomic_DNA"/>
</dbReference>
<evidence type="ECO:0000313" key="2">
    <source>
        <dbReference type="Proteomes" id="UP001339167"/>
    </source>
</evidence>
<reference evidence="1 2" key="1">
    <citation type="submission" date="2023-06" db="EMBL/GenBank/DDBJ databases">
        <title>Alkalimonas sp., MEB004 an alkaliphilic bacterium isolated from Lonar Lake, India.</title>
        <authorList>
            <person name="Joshi A."/>
            <person name="Thite S."/>
        </authorList>
    </citation>
    <scope>NUCLEOTIDE SEQUENCE [LARGE SCALE GENOMIC DNA]</scope>
    <source>
        <strain evidence="1 2">MEB004</strain>
    </source>
</reference>
<organism evidence="1 2">
    <name type="scientific">Alkalimonas mucilaginosa</name>
    <dbReference type="NCBI Taxonomy" id="3057676"/>
    <lineage>
        <taxon>Bacteria</taxon>
        <taxon>Pseudomonadati</taxon>
        <taxon>Pseudomonadota</taxon>
        <taxon>Gammaproteobacteria</taxon>
        <taxon>Alkalimonas</taxon>
    </lineage>
</organism>